<dbReference type="SMART" id="SM00060">
    <property type="entry name" value="FN3"/>
    <property type="match status" value="1"/>
</dbReference>
<evidence type="ECO:0000259" key="18">
    <source>
        <dbReference type="PROSITE" id="PS50011"/>
    </source>
</evidence>
<dbReference type="Gene3D" id="3.30.200.20">
    <property type="entry name" value="Phosphorylase Kinase, domain 1"/>
    <property type="match status" value="1"/>
</dbReference>
<evidence type="ECO:0000313" key="22">
    <source>
        <dbReference type="Ensembl" id="ENSNBRP00000005357.1"/>
    </source>
</evidence>
<keyword evidence="13" id="KW-0675">Receptor</keyword>
<evidence type="ECO:0000256" key="3">
    <source>
        <dbReference type="ARBA" id="ARBA00022553"/>
    </source>
</evidence>
<dbReference type="Gene3D" id="2.60.40.10">
    <property type="entry name" value="Immunoglobulins"/>
    <property type="match status" value="1"/>
</dbReference>
<sequence>MVLLALSLTLIQRRTSEQLNWDAITEMDEHNRPIHTFQVCNVMEPNQNNWLRSNWISRQAAQKVYVELRFTLRDCNSIPWVSGTCKETFNLFYHETDEAHGVKFRPAQYTKIDTIAADESFTQMDLGDRILKLNTEVREVGPINRKGFYLAFQDIGACIALVSVRVYYKKCPFTLRNLASFPDTVPRVDSSSLVEVRGACVDHAEERDTPKLFCGADGDWLVPLGRCVCSVGYEEIDGSCVGPSLVGALKKDWASPNSIALSWQQPEQTTLPIIDYEVKYYEKEHELLSYSSTRTKAPSVIVSGLKPATWYVFSVRTRTAAGYSSYSPKYEYETTGDCKYLRQSKVLVCCTAVRPKYRVFFGWCCLCFKGRYGNHIIHSSYWLDYLVSLCRYQCSVEAPKDVRVKFCSHNVHIPYPGIKTYVDPDTYEDPTQAVHEFTKEIDPSRIRIERVIGAGEFGEVCSGRLRTPGKKEIAVAIKTLKGGYVERQRWDFLREASIMGQFDHPNIIRLEGVVTKSRPVMIVVEYMENGSLDSFLRQHDGHFTVIQLVGMLRGIASGMKYLSDMGYVHRDLAARNILVNSNLVCKVSDFGLSRVLEDDPEAAYTTTGGKIPIRWTAPEAISYRKFSSASDAWSYGIVMWEVMSYGERPYWEMSNQDVILSIEEGYRLPAPMGCPVALHQLMLHCWQKERNHRPKFTDIVSFLDKLIRNPSSLLPLVEDIQSLPESPGEEMDYPMFISVGDWLDSIKMSQYKSNFMAAGYNTLDSVARMSIEDVRRIGVELIGHQRRIISSIQTLHLQLLHEHEKGFHV</sequence>
<keyword evidence="14" id="KW-0325">Glycoprotein</keyword>
<keyword evidence="5" id="KW-0812">Transmembrane</keyword>
<dbReference type="Pfam" id="PF07714">
    <property type="entry name" value="PK_Tyr_Ser-Thr"/>
    <property type="match status" value="1"/>
</dbReference>
<keyword evidence="6 17" id="KW-0732">Signal</keyword>
<dbReference type="GO" id="GO:0007411">
    <property type="term" value="P:axon guidance"/>
    <property type="evidence" value="ECO:0007669"/>
    <property type="project" value="TreeGrafter"/>
</dbReference>
<dbReference type="GO" id="GO:0030425">
    <property type="term" value="C:dendrite"/>
    <property type="evidence" value="ECO:0007669"/>
    <property type="project" value="TreeGrafter"/>
</dbReference>
<keyword evidence="4" id="KW-0808">Transferase</keyword>
<feature type="signal peptide" evidence="17">
    <location>
        <begin position="1"/>
        <end position="16"/>
    </location>
</feature>
<keyword evidence="10" id="KW-1133">Transmembrane helix</keyword>
<evidence type="ECO:0000256" key="14">
    <source>
        <dbReference type="ARBA" id="ARBA00023180"/>
    </source>
</evidence>
<dbReference type="InterPro" id="IPR011009">
    <property type="entry name" value="Kinase-like_dom_sf"/>
</dbReference>
<evidence type="ECO:0000256" key="1">
    <source>
        <dbReference type="ARBA" id="ARBA00004479"/>
    </source>
</evidence>
<dbReference type="Pfam" id="PF00536">
    <property type="entry name" value="SAM_1"/>
    <property type="match status" value="1"/>
</dbReference>
<reference evidence="22" key="1">
    <citation type="submission" date="2025-08" db="UniProtKB">
        <authorList>
            <consortium name="Ensembl"/>
        </authorList>
    </citation>
    <scope>IDENTIFICATION</scope>
</reference>
<dbReference type="Pfam" id="PF00041">
    <property type="entry name" value="fn3"/>
    <property type="match status" value="1"/>
</dbReference>
<dbReference type="PROSITE" id="PS00790">
    <property type="entry name" value="RECEPTOR_TYR_KIN_V_1"/>
    <property type="match status" value="1"/>
</dbReference>
<dbReference type="PROSITE" id="PS50105">
    <property type="entry name" value="SAM_DOMAIN"/>
    <property type="match status" value="1"/>
</dbReference>
<evidence type="ECO:0000256" key="12">
    <source>
        <dbReference type="ARBA" id="ARBA00023137"/>
    </source>
</evidence>
<dbReference type="InterPro" id="IPR001426">
    <property type="entry name" value="Tyr_kinase_rcpt_V_CS"/>
</dbReference>
<comment type="catalytic activity">
    <reaction evidence="15">
        <text>L-tyrosyl-[protein] + ATP = O-phospho-L-tyrosyl-[protein] + ADP + H(+)</text>
        <dbReference type="Rhea" id="RHEA:10596"/>
        <dbReference type="Rhea" id="RHEA-COMP:10136"/>
        <dbReference type="Rhea" id="RHEA-COMP:20101"/>
        <dbReference type="ChEBI" id="CHEBI:15378"/>
        <dbReference type="ChEBI" id="CHEBI:30616"/>
        <dbReference type="ChEBI" id="CHEBI:46858"/>
        <dbReference type="ChEBI" id="CHEBI:61978"/>
        <dbReference type="ChEBI" id="CHEBI:456216"/>
        <dbReference type="EC" id="2.7.10.1"/>
    </reaction>
</comment>
<dbReference type="InterPro" id="IPR001660">
    <property type="entry name" value="SAM"/>
</dbReference>
<dbReference type="GO" id="GO:0005886">
    <property type="term" value="C:plasma membrane"/>
    <property type="evidence" value="ECO:0007669"/>
    <property type="project" value="TreeGrafter"/>
</dbReference>
<evidence type="ECO:0000256" key="6">
    <source>
        <dbReference type="ARBA" id="ARBA00022729"/>
    </source>
</evidence>
<dbReference type="Gene3D" id="2.60.40.1770">
    <property type="entry name" value="ephrin a2 ectodomain"/>
    <property type="match status" value="1"/>
</dbReference>
<feature type="domain" description="Protein kinase" evidence="18">
    <location>
        <begin position="446"/>
        <end position="707"/>
    </location>
</feature>
<keyword evidence="23" id="KW-1185">Reference proteome</keyword>
<dbReference type="GO" id="GO:0005005">
    <property type="term" value="F:transmembrane-ephrin receptor activity"/>
    <property type="evidence" value="ECO:0007669"/>
    <property type="project" value="TreeGrafter"/>
</dbReference>
<feature type="chain" id="PRO_5018753300" description="receptor protein-tyrosine kinase" evidence="17">
    <location>
        <begin position="17"/>
        <end position="809"/>
    </location>
</feature>
<dbReference type="PROSITE" id="PS50853">
    <property type="entry name" value="FN3"/>
    <property type="match status" value="1"/>
</dbReference>
<dbReference type="FunFam" id="1.10.150.50:FF:000001">
    <property type="entry name" value="Ephrin type-A receptor 5"/>
    <property type="match status" value="1"/>
</dbReference>
<dbReference type="Gene3D" id="1.10.150.50">
    <property type="entry name" value="Transcription Factor, Ets-1"/>
    <property type="match status" value="1"/>
</dbReference>
<dbReference type="AlphaFoldDB" id="A0A3Q4GPP6"/>
<dbReference type="Pfam" id="PF01404">
    <property type="entry name" value="Ephrin_lbd"/>
    <property type="match status" value="1"/>
</dbReference>
<dbReference type="Proteomes" id="UP000261580">
    <property type="component" value="Unassembled WGS sequence"/>
</dbReference>
<dbReference type="InterPro" id="IPR008979">
    <property type="entry name" value="Galactose-bd-like_sf"/>
</dbReference>
<protein>
    <recommendedName>
        <fullName evidence="2">receptor protein-tyrosine kinase</fullName>
        <ecNumber evidence="2">2.7.10.1</ecNumber>
    </recommendedName>
</protein>
<feature type="domain" description="Fibronectin type-III" evidence="20">
    <location>
        <begin position="245"/>
        <end position="337"/>
    </location>
</feature>
<keyword evidence="7 16" id="KW-0547">Nucleotide-binding</keyword>
<dbReference type="SUPFAM" id="SSF49265">
    <property type="entry name" value="Fibronectin type III"/>
    <property type="match status" value="1"/>
</dbReference>
<dbReference type="SUPFAM" id="SSF49785">
    <property type="entry name" value="Galactose-binding domain-like"/>
    <property type="match status" value="1"/>
</dbReference>
<dbReference type="SMART" id="SM00454">
    <property type="entry name" value="SAM"/>
    <property type="match status" value="1"/>
</dbReference>
<keyword evidence="11" id="KW-0472">Membrane</keyword>
<dbReference type="PROSITE" id="PS00107">
    <property type="entry name" value="PROTEIN_KINASE_ATP"/>
    <property type="match status" value="1"/>
</dbReference>
<evidence type="ECO:0000256" key="17">
    <source>
        <dbReference type="SAM" id="SignalP"/>
    </source>
</evidence>
<accession>A0A3Q4GPP6</accession>
<dbReference type="Ensembl" id="ENSNBRT00000005516.1">
    <property type="protein sequence ID" value="ENSNBRP00000005357.1"/>
    <property type="gene ID" value="ENSNBRG00000003486.1"/>
</dbReference>
<evidence type="ECO:0000256" key="11">
    <source>
        <dbReference type="ARBA" id="ARBA00023136"/>
    </source>
</evidence>
<dbReference type="InterPro" id="IPR020635">
    <property type="entry name" value="Tyr_kinase_cat_dom"/>
</dbReference>
<evidence type="ECO:0000256" key="5">
    <source>
        <dbReference type="ARBA" id="ARBA00022692"/>
    </source>
</evidence>
<dbReference type="SUPFAM" id="SSF47769">
    <property type="entry name" value="SAM/Pointed domain"/>
    <property type="match status" value="1"/>
</dbReference>
<feature type="domain" description="SAM" evidence="19">
    <location>
        <begin position="738"/>
        <end position="798"/>
    </location>
</feature>
<evidence type="ECO:0000256" key="10">
    <source>
        <dbReference type="ARBA" id="ARBA00022989"/>
    </source>
</evidence>
<dbReference type="PRINTS" id="PR00109">
    <property type="entry name" value="TYRKINASE"/>
</dbReference>
<dbReference type="SMART" id="SM00615">
    <property type="entry name" value="EPH_lbd"/>
    <property type="match status" value="1"/>
</dbReference>
<keyword evidence="9 16" id="KW-0067">ATP-binding</keyword>
<reference evidence="22" key="2">
    <citation type="submission" date="2025-09" db="UniProtKB">
        <authorList>
            <consortium name="Ensembl"/>
        </authorList>
    </citation>
    <scope>IDENTIFICATION</scope>
</reference>
<dbReference type="PANTHER" id="PTHR46877">
    <property type="entry name" value="EPH RECEPTOR A5"/>
    <property type="match status" value="1"/>
</dbReference>
<dbReference type="GeneTree" id="ENSGT00940000154490"/>
<evidence type="ECO:0000259" key="20">
    <source>
        <dbReference type="PROSITE" id="PS50853"/>
    </source>
</evidence>
<dbReference type="Pfam" id="PF14575">
    <property type="entry name" value="EphA2_TM"/>
    <property type="match status" value="1"/>
</dbReference>
<dbReference type="GO" id="GO:0005524">
    <property type="term" value="F:ATP binding"/>
    <property type="evidence" value="ECO:0007669"/>
    <property type="project" value="UniProtKB-UniRule"/>
</dbReference>
<dbReference type="Pfam" id="PF25599">
    <property type="entry name" value="Ephrin_CRD"/>
    <property type="match status" value="1"/>
</dbReference>
<comment type="subcellular location">
    <subcellularLocation>
        <location evidence="1">Membrane</location>
        <topology evidence="1">Single-pass type I membrane protein</topology>
    </subcellularLocation>
</comment>
<dbReference type="SUPFAM" id="SSF56112">
    <property type="entry name" value="Protein kinase-like (PK-like)"/>
    <property type="match status" value="1"/>
</dbReference>
<dbReference type="Gene3D" id="2.60.120.260">
    <property type="entry name" value="Galactose-binding domain-like"/>
    <property type="match status" value="1"/>
</dbReference>
<dbReference type="PROSITE" id="PS00109">
    <property type="entry name" value="PROTEIN_KINASE_TYR"/>
    <property type="match status" value="1"/>
</dbReference>
<evidence type="ECO:0000256" key="4">
    <source>
        <dbReference type="ARBA" id="ARBA00022679"/>
    </source>
</evidence>
<dbReference type="FunFam" id="3.30.200.20:FF:000001">
    <property type="entry name" value="Ephrin type-A receptor 5"/>
    <property type="match status" value="1"/>
</dbReference>
<evidence type="ECO:0000256" key="2">
    <source>
        <dbReference type="ARBA" id="ARBA00011902"/>
    </source>
</evidence>
<dbReference type="InterPro" id="IPR003961">
    <property type="entry name" value="FN3_dom"/>
</dbReference>
<dbReference type="InterPro" id="IPR036116">
    <property type="entry name" value="FN3_sf"/>
</dbReference>
<proteinExistence type="predicted"/>
<feature type="binding site" evidence="16">
    <location>
        <position position="478"/>
    </location>
    <ligand>
        <name>ATP</name>
        <dbReference type="ChEBI" id="CHEBI:30616"/>
    </ligand>
</feature>
<dbReference type="Bgee" id="ENSNBRG00000003486">
    <property type="expression patterns" value="Expressed in brain"/>
</dbReference>
<dbReference type="InterPro" id="IPR017441">
    <property type="entry name" value="Protein_kinase_ATP_BS"/>
</dbReference>
<dbReference type="SMART" id="SM00219">
    <property type="entry name" value="TyrKc"/>
    <property type="match status" value="1"/>
</dbReference>
<dbReference type="FunFam" id="2.60.120.260:FF:000001">
    <property type="entry name" value="Ephrin type-A receptor 7"/>
    <property type="match status" value="1"/>
</dbReference>
<dbReference type="PROSITE" id="PS00791">
    <property type="entry name" value="RECEPTOR_TYR_KIN_V_2"/>
    <property type="match status" value="1"/>
</dbReference>
<dbReference type="EC" id="2.7.10.1" evidence="2"/>
<evidence type="ECO:0000256" key="8">
    <source>
        <dbReference type="ARBA" id="ARBA00022777"/>
    </source>
</evidence>
<dbReference type="FunFam" id="2.60.40.1770:FF:000001">
    <property type="entry name" value="Ephrin type-A receptor 5"/>
    <property type="match status" value="1"/>
</dbReference>
<keyword evidence="12" id="KW-0829">Tyrosine-protein kinase</keyword>
<dbReference type="InterPro" id="IPR027936">
    <property type="entry name" value="Eph_TM"/>
</dbReference>
<dbReference type="Gene3D" id="1.10.510.10">
    <property type="entry name" value="Transferase(Phosphotransferase) domain 1"/>
    <property type="match status" value="1"/>
</dbReference>
<evidence type="ECO:0000256" key="9">
    <source>
        <dbReference type="ARBA" id="ARBA00022840"/>
    </source>
</evidence>
<dbReference type="InterPro" id="IPR050449">
    <property type="entry name" value="Ephrin_rcpt_TKs"/>
</dbReference>
<dbReference type="PROSITE" id="PS50011">
    <property type="entry name" value="PROTEIN_KINASE_DOM"/>
    <property type="match status" value="1"/>
</dbReference>
<evidence type="ECO:0000256" key="7">
    <source>
        <dbReference type="ARBA" id="ARBA00022741"/>
    </source>
</evidence>
<dbReference type="CDD" id="cd00063">
    <property type="entry name" value="FN3"/>
    <property type="match status" value="1"/>
</dbReference>
<dbReference type="CDD" id="cd05066">
    <property type="entry name" value="PTKc_EphR_A"/>
    <property type="match status" value="1"/>
</dbReference>
<evidence type="ECO:0000259" key="21">
    <source>
        <dbReference type="PROSITE" id="PS51550"/>
    </source>
</evidence>
<dbReference type="InterPro" id="IPR001090">
    <property type="entry name" value="Ephrin_rcpt_lig-bd_dom"/>
</dbReference>
<organism evidence="22 23">
    <name type="scientific">Neolamprologus brichardi</name>
    <name type="common">Fairy cichlid</name>
    <name type="synonym">Lamprologus brichardi</name>
    <dbReference type="NCBI Taxonomy" id="32507"/>
    <lineage>
        <taxon>Eukaryota</taxon>
        <taxon>Metazoa</taxon>
        <taxon>Chordata</taxon>
        <taxon>Craniata</taxon>
        <taxon>Vertebrata</taxon>
        <taxon>Euteleostomi</taxon>
        <taxon>Actinopterygii</taxon>
        <taxon>Neopterygii</taxon>
        <taxon>Teleostei</taxon>
        <taxon>Neoteleostei</taxon>
        <taxon>Acanthomorphata</taxon>
        <taxon>Ovalentaria</taxon>
        <taxon>Cichlomorphae</taxon>
        <taxon>Cichliformes</taxon>
        <taxon>Cichlidae</taxon>
        <taxon>African cichlids</taxon>
        <taxon>Pseudocrenilabrinae</taxon>
        <taxon>Lamprologini</taxon>
        <taxon>Neolamprologus</taxon>
    </lineage>
</organism>
<dbReference type="InterPro" id="IPR013761">
    <property type="entry name" value="SAM/pointed_sf"/>
</dbReference>
<dbReference type="FunFam" id="1.10.510.10:FF:000083">
    <property type="entry name" value="Ephrin type-A receptor 3"/>
    <property type="match status" value="1"/>
</dbReference>
<feature type="domain" description="Eph LBD" evidence="21">
    <location>
        <begin position="1"/>
        <end position="176"/>
    </location>
</feature>
<name>A0A3Q4GPP6_NEOBR</name>
<evidence type="ECO:0000256" key="15">
    <source>
        <dbReference type="ARBA" id="ARBA00051243"/>
    </source>
</evidence>
<evidence type="ECO:0000313" key="23">
    <source>
        <dbReference type="Proteomes" id="UP000261580"/>
    </source>
</evidence>
<evidence type="ECO:0000256" key="16">
    <source>
        <dbReference type="PROSITE-ProRule" id="PRU10141"/>
    </source>
</evidence>
<evidence type="ECO:0000259" key="19">
    <source>
        <dbReference type="PROSITE" id="PS50105"/>
    </source>
</evidence>
<keyword evidence="8" id="KW-0418">Kinase</keyword>
<dbReference type="PROSITE" id="PS51550">
    <property type="entry name" value="EPH_LBD"/>
    <property type="match status" value="1"/>
</dbReference>
<dbReference type="InterPro" id="IPR000719">
    <property type="entry name" value="Prot_kinase_dom"/>
</dbReference>
<keyword evidence="3" id="KW-0597">Phosphoprotein</keyword>
<dbReference type="InterPro" id="IPR001245">
    <property type="entry name" value="Ser-Thr/Tyr_kinase_cat_dom"/>
</dbReference>
<dbReference type="InterPro" id="IPR008266">
    <property type="entry name" value="Tyr_kinase_AS"/>
</dbReference>
<evidence type="ECO:0000256" key="13">
    <source>
        <dbReference type="ARBA" id="ARBA00023170"/>
    </source>
</evidence>
<dbReference type="InterPro" id="IPR013783">
    <property type="entry name" value="Ig-like_fold"/>
</dbReference>
<dbReference type="PANTHER" id="PTHR46877:SF10">
    <property type="entry name" value="EPHRIN TYPE-A RECEPTOR 6"/>
    <property type="match status" value="1"/>
</dbReference>